<dbReference type="OMA" id="NESCERN"/>
<name>A0A1M2V929_TRAPU</name>
<dbReference type="PROSITE" id="PS50158">
    <property type="entry name" value="ZF_CCHC"/>
    <property type="match status" value="1"/>
</dbReference>
<keyword evidence="1" id="KW-0507">mRNA processing</keyword>
<reference evidence="4 5" key="1">
    <citation type="submission" date="2016-10" db="EMBL/GenBank/DDBJ databases">
        <title>Genome sequence of the basidiomycete white-rot fungus Trametes pubescens.</title>
        <authorList>
            <person name="Makela M.R."/>
            <person name="Granchi Z."/>
            <person name="Peng M."/>
            <person name="De Vries R.P."/>
            <person name="Grigoriev I."/>
            <person name="Riley R."/>
            <person name="Hilden K."/>
        </authorList>
    </citation>
    <scope>NUCLEOTIDE SEQUENCE [LARGE SCALE GENOMIC DNA]</scope>
    <source>
        <strain evidence="4 5">FBCC735</strain>
    </source>
</reference>
<proteinExistence type="predicted"/>
<evidence type="ECO:0000256" key="2">
    <source>
        <dbReference type="PROSITE-ProRule" id="PRU00047"/>
    </source>
</evidence>
<dbReference type="InterPro" id="IPR036875">
    <property type="entry name" value="Znf_CCHC_sf"/>
</dbReference>
<dbReference type="GO" id="GO:0006397">
    <property type="term" value="P:mRNA processing"/>
    <property type="evidence" value="ECO:0007669"/>
    <property type="project" value="UniProtKB-KW"/>
</dbReference>
<gene>
    <name evidence="4" type="ORF">TRAPUB_5259</name>
</gene>
<organism evidence="4 5">
    <name type="scientific">Trametes pubescens</name>
    <name type="common">White-rot fungus</name>
    <dbReference type="NCBI Taxonomy" id="154538"/>
    <lineage>
        <taxon>Eukaryota</taxon>
        <taxon>Fungi</taxon>
        <taxon>Dikarya</taxon>
        <taxon>Basidiomycota</taxon>
        <taxon>Agaricomycotina</taxon>
        <taxon>Agaricomycetes</taxon>
        <taxon>Polyporales</taxon>
        <taxon>Polyporaceae</taxon>
        <taxon>Trametes</taxon>
    </lineage>
</organism>
<dbReference type="InterPro" id="IPR001878">
    <property type="entry name" value="Znf_CCHC"/>
</dbReference>
<dbReference type="AlphaFoldDB" id="A0A1M2V929"/>
<dbReference type="EMBL" id="MNAD01001563">
    <property type="protein sequence ID" value="OJT04023.1"/>
    <property type="molecule type" value="Genomic_DNA"/>
</dbReference>
<dbReference type="GO" id="GO:0008270">
    <property type="term" value="F:zinc ion binding"/>
    <property type="evidence" value="ECO:0007669"/>
    <property type="project" value="UniProtKB-KW"/>
</dbReference>
<evidence type="ECO:0000259" key="3">
    <source>
        <dbReference type="PROSITE" id="PS50158"/>
    </source>
</evidence>
<comment type="caution">
    <text evidence="4">The sequence shown here is derived from an EMBL/GenBank/DDBJ whole genome shotgun (WGS) entry which is preliminary data.</text>
</comment>
<sequence length="289" mass="32733">MSDSTTTRSSRFPKLNNKNYVEWAMRMEAELVRHKLWDGIVEITLDVQDPAAWQEEYEKRKKKRSVQKMSEARAEIIMQVEDGQLSHMRSRDPMEIWATLEEVHKARGFATQLAMKRSFLTAKKRMDQPMQAWIGEVRSMAFRMEEAGLVVSNQDKILAVTMGLPVAYDPVIISLDATPTEQLTLDFVISRLLNEEVRQSGMSPSPSMTVSDPGVAAATMRSEVPKVVTCYFCNKVGHYRSECPDRLAWETSKAVKASKAAGGANMAMGAFYERANYNYEDVEEVDGAW</sequence>
<accession>A0A1M2V929</accession>
<keyword evidence="2" id="KW-0863">Zinc-finger</keyword>
<keyword evidence="2" id="KW-0862">Zinc</keyword>
<dbReference type="STRING" id="154538.A0A1M2V929"/>
<dbReference type="SMART" id="SM00343">
    <property type="entry name" value="ZnF_C2HC"/>
    <property type="match status" value="1"/>
</dbReference>
<keyword evidence="5" id="KW-1185">Reference proteome</keyword>
<evidence type="ECO:0000313" key="4">
    <source>
        <dbReference type="EMBL" id="OJT04023.1"/>
    </source>
</evidence>
<protein>
    <recommendedName>
        <fullName evidence="3">CCHC-type domain-containing protein</fullName>
    </recommendedName>
</protein>
<dbReference type="GO" id="GO:0003676">
    <property type="term" value="F:nucleic acid binding"/>
    <property type="evidence" value="ECO:0007669"/>
    <property type="project" value="InterPro"/>
</dbReference>
<evidence type="ECO:0000256" key="1">
    <source>
        <dbReference type="ARBA" id="ARBA00022664"/>
    </source>
</evidence>
<dbReference type="Pfam" id="PF00098">
    <property type="entry name" value="zf-CCHC"/>
    <property type="match status" value="1"/>
</dbReference>
<dbReference type="Gene3D" id="4.10.60.10">
    <property type="entry name" value="Zinc finger, CCHC-type"/>
    <property type="match status" value="1"/>
</dbReference>
<dbReference type="SUPFAM" id="SSF57756">
    <property type="entry name" value="Retrovirus zinc finger-like domains"/>
    <property type="match status" value="1"/>
</dbReference>
<feature type="domain" description="CCHC-type" evidence="3">
    <location>
        <begin position="230"/>
        <end position="245"/>
    </location>
</feature>
<dbReference type="OrthoDB" id="2799606at2759"/>
<dbReference type="Proteomes" id="UP000184267">
    <property type="component" value="Unassembled WGS sequence"/>
</dbReference>
<evidence type="ECO:0000313" key="5">
    <source>
        <dbReference type="Proteomes" id="UP000184267"/>
    </source>
</evidence>
<keyword evidence="2" id="KW-0479">Metal-binding</keyword>
<dbReference type="Pfam" id="PF14223">
    <property type="entry name" value="Retrotran_gag_2"/>
    <property type="match status" value="1"/>
</dbReference>